<dbReference type="InterPro" id="IPR028098">
    <property type="entry name" value="Glyco_trans_4-like_N"/>
</dbReference>
<dbReference type="GO" id="GO:0016757">
    <property type="term" value="F:glycosyltransferase activity"/>
    <property type="evidence" value="ECO:0007669"/>
    <property type="project" value="UniProtKB-KW"/>
</dbReference>
<name>A0A1J1LDV4_9CYAN</name>
<reference evidence="6" key="1">
    <citation type="submission" date="2015-10" db="EMBL/GenBank/DDBJ databases">
        <authorList>
            <person name="Regsiter A."/>
            <person name="william w."/>
        </authorList>
    </citation>
    <scope>NUCLEOTIDE SEQUENCE [LARGE SCALE GENOMIC DNA]</scope>
</reference>
<keyword evidence="6" id="KW-1185">Reference proteome</keyword>
<dbReference type="Proteomes" id="UP000184315">
    <property type="component" value="Unassembled WGS sequence"/>
</dbReference>
<dbReference type="Pfam" id="PF13579">
    <property type="entry name" value="Glyco_trans_4_4"/>
    <property type="match status" value="1"/>
</dbReference>
<dbReference type="AlphaFoldDB" id="A0A1J1LDV4"/>
<gene>
    <name evidence="5" type="ORF">PL9214290372</name>
</gene>
<dbReference type="InterPro" id="IPR001296">
    <property type="entry name" value="Glyco_trans_1"/>
</dbReference>
<dbReference type="PANTHER" id="PTHR12526">
    <property type="entry name" value="GLYCOSYLTRANSFERASE"/>
    <property type="match status" value="1"/>
</dbReference>
<keyword evidence="1" id="KW-0328">Glycosyltransferase</keyword>
<proteinExistence type="predicted"/>
<evidence type="ECO:0000313" key="6">
    <source>
        <dbReference type="Proteomes" id="UP000184315"/>
    </source>
</evidence>
<evidence type="ECO:0000256" key="1">
    <source>
        <dbReference type="ARBA" id="ARBA00022676"/>
    </source>
</evidence>
<evidence type="ECO:0000259" key="4">
    <source>
        <dbReference type="Pfam" id="PF13579"/>
    </source>
</evidence>
<dbReference type="RefSeq" id="WP_072717754.1">
    <property type="nucleotide sequence ID" value="NZ_LN889782.1"/>
</dbReference>
<dbReference type="OrthoDB" id="9795068at2"/>
<feature type="domain" description="Glycosyl transferase family 1" evidence="3">
    <location>
        <begin position="211"/>
        <end position="387"/>
    </location>
</feature>
<dbReference type="SUPFAM" id="SSF53756">
    <property type="entry name" value="UDP-Glycosyltransferase/glycogen phosphorylase"/>
    <property type="match status" value="1"/>
</dbReference>
<accession>A0A1J1LDV4</accession>
<feature type="domain" description="Glycosyltransferase subfamily 4-like N-terminal" evidence="4">
    <location>
        <begin position="28"/>
        <end position="200"/>
    </location>
</feature>
<dbReference type="STRING" id="671072.PL9214290372"/>
<organism evidence="5 6">
    <name type="scientific">Planktothrix tepida PCC 9214</name>
    <dbReference type="NCBI Taxonomy" id="671072"/>
    <lineage>
        <taxon>Bacteria</taxon>
        <taxon>Bacillati</taxon>
        <taxon>Cyanobacteriota</taxon>
        <taxon>Cyanophyceae</taxon>
        <taxon>Oscillatoriophycideae</taxon>
        <taxon>Oscillatoriales</taxon>
        <taxon>Microcoleaceae</taxon>
        <taxon>Planktothrix</taxon>
    </lineage>
</organism>
<evidence type="ECO:0000313" key="5">
    <source>
        <dbReference type="EMBL" id="CUR30781.1"/>
    </source>
</evidence>
<sequence>MTFQPRTPVALISIHGDPDITIGQEEAGGQNVYVRQVGEALAALGWPVDMFTRRSHPDQPLIVQHRPNCRTIRLIAGPEEFIPRDQGFPYLLEFVEKFQKYQAETGIQYELIHTNYWLSGWVGLELKKHQLLRQVHTYHSLGIVKYQAVSDIPKIAHTRLNVDKLCLETAERIVATSPQEQQFLRELVSEIGNINIIPCGTNIDQLGQVSKADAREKLGFDPQGKLVFYIGRFDPRKGIETLIRAIANSKFRYDPQLKLIIGGGSRPGCSDGLERHRLEKIVDELGLNDITQFTGRILDEELPLYYRAADVCVVPSHYEPFGLVAIESMASYTPVVASNVGGLKFTVIPEVTGLLCPPKDEMAFTEAIDRILSNPNWSKQLGEAGRKEVETQFSWQGVALKLSDLYTQILSEPAQLLRIKHKF</sequence>
<dbReference type="Gene3D" id="3.40.50.2000">
    <property type="entry name" value="Glycogen Phosphorylase B"/>
    <property type="match status" value="2"/>
</dbReference>
<dbReference type="PANTHER" id="PTHR12526:SF510">
    <property type="entry name" value="D-INOSITOL 3-PHOSPHATE GLYCOSYLTRANSFERASE"/>
    <property type="match status" value="1"/>
</dbReference>
<protein>
    <submittedName>
        <fullName evidence="5">Glycosyl transferase group 1</fullName>
    </submittedName>
</protein>
<dbReference type="EMBL" id="CZDF01000132">
    <property type="protein sequence ID" value="CUR30781.1"/>
    <property type="molecule type" value="Genomic_DNA"/>
</dbReference>
<evidence type="ECO:0000259" key="3">
    <source>
        <dbReference type="Pfam" id="PF00534"/>
    </source>
</evidence>
<dbReference type="Pfam" id="PF00534">
    <property type="entry name" value="Glycos_transf_1"/>
    <property type="match status" value="1"/>
</dbReference>
<evidence type="ECO:0000256" key="2">
    <source>
        <dbReference type="ARBA" id="ARBA00022679"/>
    </source>
</evidence>
<keyword evidence="2 5" id="KW-0808">Transferase</keyword>